<evidence type="ECO:0000313" key="4">
    <source>
        <dbReference type="EMBL" id="TGD37050.1"/>
    </source>
</evidence>
<dbReference type="InterPro" id="IPR012906">
    <property type="entry name" value="PaaX-like_N"/>
</dbReference>
<dbReference type="PANTHER" id="PTHR30319:SF1">
    <property type="entry name" value="TRANSCRIPTIONAL REPRESSOR PAAX"/>
    <property type="match status" value="1"/>
</dbReference>
<evidence type="ECO:0000259" key="3">
    <source>
        <dbReference type="Pfam" id="PF20803"/>
    </source>
</evidence>
<sequence>MSTAAAAALTETRAMPALTQATPTGTDLGSRAEEATPIAAPDRGEGDALDSIRTLPGRGKGRTRMKHIGSAVSENLSSSARSDLLTVLGELVWPNGEQAWTSSIVQVMRLLGFEERTARQAITRASKAEWLLPERHGRSTRWHLTPRLIRAFEEGTRRVAALSAPFDDWDRRWLTLIVTVPNELRAERHKLYRRLTWAGLGTPWPGVWLSPHTDRGHDVADVLDELSLRPHSIVTEGEITDWGLSLDAIVERSWNLDDVVGLYQEIDASVPDEMPRDPDELIAAHIRVTSALQKLPTYDPQLPEVLVPDWIGRRVAGRLQSLTICSQDAVRTRWREIDDGPQT</sequence>
<protein>
    <submittedName>
        <fullName evidence="4">Phenylacetic acid degradation protein PaaX</fullName>
    </submittedName>
</protein>
<dbReference type="RefSeq" id="WP_135448244.1">
    <property type="nucleotide sequence ID" value="NZ_RHFF01000020.1"/>
</dbReference>
<gene>
    <name evidence="4" type="ORF">EB834_17245</name>
</gene>
<accession>A0A4Z0KEL9</accession>
<organism evidence="4 5">
    <name type="scientific">Brevibacterium aurantiacum</name>
    <dbReference type="NCBI Taxonomy" id="273384"/>
    <lineage>
        <taxon>Bacteria</taxon>
        <taxon>Bacillati</taxon>
        <taxon>Actinomycetota</taxon>
        <taxon>Actinomycetes</taxon>
        <taxon>Micrococcales</taxon>
        <taxon>Brevibacteriaceae</taxon>
        <taxon>Brevibacterium</taxon>
    </lineage>
</organism>
<evidence type="ECO:0000259" key="2">
    <source>
        <dbReference type="Pfam" id="PF07848"/>
    </source>
</evidence>
<dbReference type="Gene3D" id="1.10.10.10">
    <property type="entry name" value="Winged helix-like DNA-binding domain superfamily/Winged helix DNA-binding domain"/>
    <property type="match status" value="1"/>
</dbReference>
<reference evidence="4 5" key="1">
    <citation type="submission" date="2018-10" db="EMBL/GenBank/DDBJ databases">
        <title>Brevibacterium genomes from Austrain hard cheese rinds.</title>
        <authorList>
            <person name="Anast J.M."/>
            <person name="Dzieciol M."/>
            <person name="Schultz D.L."/>
            <person name="Mann E."/>
            <person name="Wagner M."/>
            <person name="Schmitz-Esser S."/>
        </authorList>
    </citation>
    <scope>NUCLEOTIDE SEQUENCE [LARGE SCALE GENOMIC DNA]</scope>
    <source>
        <strain evidence="4 5">L261</strain>
    </source>
</reference>
<dbReference type="GO" id="GO:0006351">
    <property type="term" value="P:DNA-templated transcription"/>
    <property type="evidence" value="ECO:0007669"/>
    <property type="project" value="TreeGrafter"/>
</dbReference>
<feature type="domain" description="Transcriptional repressor PaaX-like N-terminal" evidence="2">
    <location>
        <begin position="80"/>
        <end position="146"/>
    </location>
</feature>
<dbReference type="EMBL" id="RHFF01000020">
    <property type="protein sequence ID" value="TGD37050.1"/>
    <property type="molecule type" value="Genomic_DNA"/>
</dbReference>
<evidence type="ECO:0000256" key="1">
    <source>
        <dbReference type="SAM" id="MobiDB-lite"/>
    </source>
</evidence>
<dbReference type="Pfam" id="PF20803">
    <property type="entry name" value="PaaX_M"/>
    <property type="match status" value="1"/>
</dbReference>
<comment type="caution">
    <text evidence="4">The sequence shown here is derived from an EMBL/GenBank/DDBJ whole genome shotgun (WGS) entry which is preliminary data.</text>
</comment>
<dbReference type="Pfam" id="PF07848">
    <property type="entry name" value="PaaX"/>
    <property type="match status" value="1"/>
</dbReference>
<feature type="compositionally biased region" description="Low complexity" evidence="1">
    <location>
        <begin position="1"/>
        <end position="17"/>
    </location>
</feature>
<name>A0A4Z0KEL9_BREAU</name>
<dbReference type="AlphaFoldDB" id="A0A4Z0KEL9"/>
<dbReference type="Gene3D" id="3.30.70.2650">
    <property type="match status" value="1"/>
</dbReference>
<dbReference type="InterPro" id="IPR048846">
    <property type="entry name" value="PaaX-like_central"/>
</dbReference>
<dbReference type="Proteomes" id="UP000297736">
    <property type="component" value="Unassembled WGS sequence"/>
</dbReference>
<proteinExistence type="predicted"/>
<feature type="region of interest" description="Disordered" evidence="1">
    <location>
        <begin position="1"/>
        <end position="65"/>
    </location>
</feature>
<dbReference type="PANTHER" id="PTHR30319">
    <property type="entry name" value="PHENYLACETIC ACID REGULATOR-RELATED TRANSCRIPTIONAL REPRESSOR"/>
    <property type="match status" value="1"/>
</dbReference>
<feature type="domain" description="Transcriptional repressor PaaX-like central Cas2-like" evidence="3">
    <location>
        <begin position="168"/>
        <end position="239"/>
    </location>
</feature>
<evidence type="ECO:0000313" key="5">
    <source>
        <dbReference type="Proteomes" id="UP000297736"/>
    </source>
</evidence>
<dbReference type="InterPro" id="IPR036388">
    <property type="entry name" value="WH-like_DNA-bd_sf"/>
</dbReference>